<dbReference type="InterPro" id="IPR039968">
    <property type="entry name" value="BcerS-like"/>
</dbReference>
<dbReference type="Proteomes" id="UP000479132">
    <property type="component" value="Unassembled WGS sequence"/>
</dbReference>
<evidence type="ECO:0000313" key="3">
    <source>
        <dbReference type="Proteomes" id="UP000479132"/>
    </source>
</evidence>
<accession>A0A6M1TB74</accession>
<organism evidence="2 3">
    <name type="scientific">Fodinibius halophilus</name>
    <dbReference type="NCBI Taxonomy" id="1736908"/>
    <lineage>
        <taxon>Bacteria</taxon>
        <taxon>Pseudomonadati</taxon>
        <taxon>Balneolota</taxon>
        <taxon>Balneolia</taxon>
        <taxon>Balneolales</taxon>
        <taxon>Balneolaceae</taxon>
        <taxon>Fodinibius</taxon>
    </lineage>
</organism>
<evidence type="ECO:0000313" key="2">
    <source>
        <dbReference type="EMBL" id="NGP89663.1"/>
    </source>
</evidence>
<dbReference type="SUPFAM" id="SSF55729">
    <property type="entry name" value="Acyl-CoA N-acyltransferases (Nat)"/>
    <property type="match status" value="1"/>
</dbReference>
<dbReference type="InterPro" id="IPR000182">
    <property type="entry name" value="GNAT_dom"/>
</dbReference>
<evidence type="ECO:0000259" key="1">
    <source>
        <dbReference type="Pfam" id="PF00583"/>
    </source>
</evidence>
<name>A0A6M1TB74_9BACT</name>
<sequence length="373" mass="43758">MIEIKELTTSAELEEFVKFQFTLLEGNSFWVPPIISDEVENFDPDKNPVFEQAEGRYFLAYKNGEPVGRIAAIINRMEVEEQEKPKMRFGWFDVIDDIEVTKALIGQVREIGQKYDLEYMEGPVGFSTMNKAGMLVEGYDELNTMITWYSLPHYKEHLEQLGFEKEKEWIEFEIKIPEEGPSDKVKRFSGLIMEKYDLEVIHYENKKEILGHAEAMFDLINKTYSDLSTFVPIQQEEIDYYKEKYLRYLHPDFINCIADQDGELVAFAITMPSFAKALQKAHGKLLPLGWAHLLKARYFHDKAAFYLIGIDPKYQNKGLTSIIFKEMNEMFNNRGITTVETNPELEDNESIQALWNSYENRIHKRRRTYRKAL</sequence>
<dbReference type="InterPro" id="IPR016181">
    <property type="entry name" value="Acyl_CoA_acyltransferase"/>
</dbReference>
<gene>
    <name evidence="2" type="ORF">G3569_14990</name>
</gene>
<comment type="caution">
    <text evidence="2">The sequence shown here is derived from an EMBL/GenBank/DDBJ whole genome shotgun (WGS) entry which is preliminary data.</text>
</comment>
<dbReference type="PANTHER" id="PTHR41368">
    <property type="entry name" value="PROTEIN YGHO"/>
    <property type="match status" value="1"/>
</dbReference>
<proteinExistence type="predicted"/>
<dbReference type="CDD" id="cd04301">
    <property type="entry name" value="NAT_SF"/>
    <property type="match status" value="1"/>
</dbReference>
<dbReference type="AlphaFoldDB" id="A0A6M1TB74"/>
<dbReference type="RefSeq" id="WP_165270648.1">
    <property type="nucleotide sequence ID" value="NZ_JAALLS010000023.1"/>
</dbReference>
<reference evidence="2 3" key="1">
    <citation type="submission" date="2020-02" db="EMBL/GenBank/DDBJ databases">
        <title>Aliifodinibius halophilus 2W32, complete genome.</title>
        <authorList>
            <person name="Li Y."/>
            <person name="Wu S."/>
        </authorList>
    </citation>
    <scope>NUCLEOTIDE SEQUENCE [LARGE SCALE GENOMIC DNA]</scope>
    <source>
        <strain evidence="2 3">2W32</strain>
    </source>
</reference>
<dbReference type="EMBL" id="JAALLS010000023">
    <property type="protein sequence ID" value="NGP89663.1"/>
    <property type="molecule type" value="Genomic_DNA"/>
</dbReference>
<feature type="domain" description="N-acetyltransferase" evidence="1">
    <location>
        <begin position="223"/>
        <end position="351"/>
    </location>
</feature>
<dbReference type="PANTHER" id="PTHR41368:SF1">
    <property type="entry name" value="PROTEIN YGHO"/>
    <property type="match status" value="1"/>
</dbReference>
<dbReference type="Gene3D" id="3.40.630.30">
    <property type="match status" value="1"/>
</dbReference>
<keyword evidence="3" id="KW-1185">Reference proteome</keyword>
<keyword evidence="2" id="KW-0808">Transferase</keyword>
<protein>
    <submittedName>
        <fullName evidence="2">GNAT family N-acetyltransferase</fullName>
    </submittedName>
</protein>
<dbReference type="GO" id="GO:0016747">
    <property type="term" value="F:acyltransferase activity, transferring groups other than amino-acyl groups"/>
    <property type="evidence" value="ECO:0007669"/>
    <property type="project" value="InterPro"/>
</dbReference>
<dbReference type="Pfam" id="PF00583">
    <property type="entry name" value="Acetyltransf_1"/>
    <property type="match status" value="1"/>
</dbReference>